<dbReference type="OrthoDB" id="653598at2"/>
<dbReference type="Gene3D" id="1.25.40.390">
    <property type="match status" value="2"/>
</dbReference>
<evidence type="ECO:0000256" key="1">
    <source>
        <dbReference type="ARBA" id="ARBA00004442"/>
    </source>
</evidence>
<evidence type="ECO:0000313" key="8">
    <source>
        <dbReference type="EMBL" id="TCS88814.1"/>
    </source>
</evidence>
<comment type="subcellular location">
    <subcellularLocation>
        <location evidence="1">Cell outer membrane</location>
    </subcellularLocation>
</comment>
<evidence type="ECO:0000256" key="2">
    <source>
        <dbReference type="ARBA" id="ARBA00006275"/>
    </source>
</evidence>
<dbReference type="RefSeq" id="WP_132127936.1">
    <property type="nucleotide sequence ID" value="NZ_CP042432.1"/>
</dbReference>
<keyword evidence="3" id="KW-0732">Signal</keyword>
<dbReference type="InterPro" id="IPR011990">
    <property type="entry name" value="TPR-like_helical_dom_sf"/>
</dbReference>
<name>A0A4R3KV78_9SPHI</name>
<comment type="caution">
    <text evidence="8">The sequence shown here is derived from an EMBL/GenBank/DDBJ whole genome shotgun (WGS) entry which is preliminary data.</text>
</comment>
<dbReference type="AlphaFoldDB" id="A0A4R3KV78"/>
<organism evidence="8 9">
    <name type="scientific">Anseongella ginsenosidimutans</name>
    <dbReference type="NCBI Taxonomy" id="496056"/>
    <lineage>
        <taxon>Bacteria</taxon>
        <taxon>Pseudomonadati</taxon>
        <taxon>Bacteroidota</taxon>
        <taxon>Sphingobacteriia</taxon>
        <taxon>Sphingobacteriales</taxon>
        <taxon>Sphingobacteriaceae</taxon>
        <taxon>Anseongella</taxon>
    </lineage>
</organism>
<dbReference type="EMBL" id="SMAD01000002">
    <property type="protein sequence ID" value="TCS88814.1"/>
    <property type="molecule type" value="Genomic_DNA"/>
</dbReference>
<accession>A0A4R3KV78</accession>
<dbReference type="InterPro" id="IPR033985">
    <property type="entry name" value="SusD-like_N"/>
</dbReference>
<proteinExistence type="inferred from homology"/>
<gene>
    <name evidence="8" type="ORF">EDD80_1024</name>
</gene>
<keyword evidence="5" id="KW-0998">Cell outer membrane</keyword>
<dbReference type="Pfam" id="PF14322">
    <property type="entry name" value="SusD-like_3"/>
    <property type="match status" value="1"/>
</dbReference>
<comment type="similarity">
    <text evidence="2">Belongs to the SusD family.</text>
</comment>
<evidence type="ECO:0000256" key="3">
    <source>
        <dbReference type="ARBA" id="ARBA00022729"/>
    </source>
</evidence>
<dbReference type="InterPro" id="IPR012944">
    <property type="entry name" value="SusD_RagB_dom"/>
</dbReference>
<dbReference type="Proteomes" id="UP000295807">
    <property type="component" value="Unassembled WGS sequence"/>
</dbReference>
<protein>
    <submittedName>
        <fullName evidence="8">SusD-like starch-binding protein associating with outer membrane</fullName>
    </submittedName>
</protein>
<dbReference type="Pfam" id="PF07980">
    <property type="entry name" value="SusD_RagB"/>
    <property type="match status" value="1"/>
</dbReference>
<keyword evidence="4" id="KW-0472">Membrane</keyword>
<feature type="domain" description="RagB/SusD" evidence="6">
    <location>
        <begin position="331"/>
        <end position="414"/>
    </location>
</feature>
<feature type="domain" description="SusD-like N-terminal" evidence="7">
    <location>
        <begin position="20"/>
        <end position="222"/>
    </location>
</feature>
<evidence type="ECO:0000259" key="7">
    <source>
        <dbReference type="Pfam" id="PF14322"/>
    </source>
</evidence>
<dbReference type="GO" id="GO:0009279">
    <property type="term" value="C:cell outer membrane"/>
    <property type="evidence" value="ECO:0007669"/>
    <property type="project" value="UniProtKB-SubCell"/>
</dbReference>
<keyword evidence="9" id="KW-1185">Reference proteome</keyword>
<evidence type="ECO:0000256" key="5">
    <source>
        <dbReference type="ARBA" id="ARBA00023237"/>
    </source>
</evidence>
<evidence type="ECO:0000259" key="6">
    <source>
        <dbReference type="Pfam" id="PF07980"/>
    </source>
</evidence>
<dbReference type="SUPFAM" id="SSF48452">
    <property type="entry name" value="TPR-like"/>
    <property type="match status" value="1"/>
</dbReference>
<reference evidence="8 9" key="1">
    <citation type="submission" date="2019-03" db="EMBL/GenBank/DDBJ databases">
        <title>Genomic Encyclopedia of Type Strains, Phase IV (KMG-IV): sequencing the most valuable type-strain genomes for metagenomic binning, comparative biology and taxonomic classification.</title>
        <authorList>
            <person name="Goeker M."/>
        </authorList>
    </citation>
    <scope>NUCLEOTIDE SEQUENCE [LARGE SCALE GENOMIC DNA]</scope>
    <source>
        <strain evidence="8 9">DSM 21100</strain>
    </source>
</reference>
<evidence type="ECO:0000313" key="9">
    <source>
        <dbReference type="Proteomes" id="UP000295807"/>
    </source>
</evidence>
<sequence length="450" mass="51465">MKIRALYLLFGMTCLVSCKEYLDVKPDKKLVVPVTLQDMQAILNNVNLLNVNYPSIGETAADDYYLTYEDWAALRIGEDQSTYIWGDMAPRLAQWNAPYKCIFTANLVLETIEKKGVDNKAGRIGWDHAKGTALFFRGFNFFQLAQLFAKPYDEEDPEKGWGIPLRLTSNIHDKTVRASVNETYDRILQDLTEAAELLPIETAFKTRPNKAAAFGVLARAYLVMGKHELAGAYADSCLQLQNYLIDYNTLDPEADFPLARFNEEVLFHAVAYSPTISPSICKVDTLLYRSYAEDDLRRVIFFQENQDGSAAFKGSYDGENYGTIFNGITSAEMYLVMAESLARKNDVNNAMRYLNNLLKKRYEKDAFSPISASDANEALEIILSHRRKELIFRGLRWSDLRRLNSEDRFKKTLKRKLGEQTYELPPNDPRYVFLIPDEIIDMSGIPQNER</sequence>
<evidence type="ECO:0000256" key="4">
    <source>
        <dbReference type="ARBA" id="ARBA00023136"/>
    </source>
</evidence>